<dbReference type="PIRSF" id="PIRSF007663">
    <property type="entry name" value="UCP007663"/>
    <property type="match status" value="1"/>
</dbReference>
<name>A0ABR6ZQY9_9BURK</name>
<keyword evidence="6" id="KW-1185">Reference proteome</keyword>
<evidence type="ECO:0000259" key="4">
    <source>
        <dbReference type="Pfam" id="PF22124"/>
    </source>
</evidence>
<feature type="domain" description="Glycosyl hydrolase family 95 catalytic" evidence="4">
    <location>
        <begin position="340"/>
        <end position="737"/>
    </location>
</feature>
<evidence type="ECO:0000313" key="6">
    <source>
        <dbReference type="Proteomes" id="UP000650424"/>
    </source>
</evidence>
<sequence length="821" mass="89785">MAAAAKFNRSRRNLMLGMAGLVGTPSLVMAQNSESGKSTNTLWYRQPASCWEEALPLGNGRLGAMVFGRVGQERLQLNEDTLWAGAPYTPDNPDARAALPEVRQLIADGKYKEATDLASTYMMGNPLKLMPYGSLGDVLLTLNNGAVQPTRYERQLDLSTAINLTSFQTADGVFERETFVSAQDQVIVMHMTAEQARLGIELAYRSPRKVKYPSSDYQGADGLTKQTPVDWLKTELAGELSAGSTMAADGKDAILITGSNEPGAGGKSGLRYALRIKLVSDGRLDLLTDTMKNNRMTVSEARTVTLLIAAATSYVNYHDVSGDPVAIVRRQTEQAATKPYELLKSNHIRDHRVLFNNMSINLGSTTQAAQATDIRIAAAETTEDPALSALYVQYARYLMISSSRPGTQPANLQGIWNEGTNPPWGSKYTININTQMNYWPADPAGLGACVEPLLRLVEDLAVTGAKTARTMYNASGWVTHHNTDLWRAASPNDGPRWGLWPCGGAWLCNSVWDHYDYSRDADVLTRLFPVMLGASAFFLDTLIEDPKGRGLVTSPSLSPENSHPFGTSVCAAPAMDRQIVRDLFKNTLEAARLLKQQPALIERIARALPQIASDRIGHAGQLQEWLDDWDTQAPDQRHRHVSHLYAVYPSNQINLRDTPDLLQAAKNSLRQRGDLATGWGTAWRICLWARMGEGDHAHSILKTLTGPKRTYPNMFDAHPPFQIDGNFGGSAGVLEMLLQSWGGEVFLLPALPAAWPSGEVTGLRARGGMSVDMQWRAGKLVSATLQGLPGTSARVSYRGVRMDVSLDAKGIHRLKIPVATT</sequence>
<feature type="chain" id="PRO_5046146859" evidence="1">
    <location>
        <begin position="31"/>
        <end position="821"/>
    </location>
</feature>
<accession>A0ABR6ZQY9</accession>
<gene>
    <name evidence="5" type="ORF">H8L32_12360</name>
</gene>
<reference evidence="5 6" key="1">
    <citation type="submission" date="2020-08" db="EMBL/GenBank/DDBJ databases">
        <title>Novel species isolated from subtropical streams in China.</title>
        <authorList>
            <person name="Lu H."/>
        </authorList>
    </citation>
    <scope>NUCLEOTIDE SEQUENCE [LARGE SCALE GENOMIC DNA]</scope>
    <source>
        <strain evidence="5 6">CY18W</strain>
    </source>
</reference>
<dbReference type="InterPro" id="IPR054363">
    <property type="entry name" value="GH95_cat"/>
</dbReference>
<feature type="domain" description="Glycosyl hydrolase family 95 N-terminal" evidence="2">
    <location>
        <begin position="42"/>
        <end position="316"/>
    </location>
</feature>
<dbReference type="EMBL" id="JACOGF010000005">
    <property type="protein sequence ID" value="MBC3918275.1"/>
    <property type="molecule type" value="Genomic_DNA"/>
</dbReference>
<dbReference type="SUPFAM" id="SSF48208">
    <property type="entry name" value="Six-hairpin glycosidases"/>
    <property type="match status" value="1"/>
</dbReference>
<dbReference type="InterPro" id="IPR027414">
    <property type="entry name" value="GH95_N_dom"/>
</dbReference>
<dbReference type="Proteomes" id="UP000650424">
    <property type="component" value="Unassembled WGS sequence"/>
</dbReference>
<dbReference type="InterPro" id="IPR016518">
    <property type="entry name" value="Alpha-L-fucosidase"/>
</dbReference>
<evidence type="ECO:0000256" key="1">
    <source>
        <dbReference type="SAM" id="SignalP"/>
    </source>
</evidence>
<dbReference type="InterPro" id="IPR012341">
    <property type="entry name" value="6hp_glycosidase-like_sf"/>
</dbReference>
<dbReference type="PANTHER" id="PTHR31084:SF0">
    <property type="entry name" value="ALPHA-L-FUCOSIDASE 2"/>
    <property type="match status" value="1"/>
</dbReference>
<dbReference type="GO" id="GO:0016787">
    <property type="term" value="F:hydrolase activity"/>
    <property type="evidence" value="ECO:0007669"/>
    <property type="project" value="UniProtKB-KW"/>
</dbReference>
<dbReference type="Pfam" id="PF22124">
    <property type="entry name" value="Glyco_hydro_95_cat"/>
    <property type="match status" value="1"/>
</dbReference>
<protein>
    <submittedName>
        <fullName evidence="5">Glycoside hydrolase family 95 protein</fullName>
    </submittedName>
</protein>
<keyword evidence="5" id="KW-0378">Hydrolase</keyword>
<comment type="caution">
    <text evidence="5">The sequence shown here is derived from an EMBL/GenBank/DDBJ whole genome shotgun (WGS) entry which is preliminary data.</text>
</comment>
<dbReference type="Gene3D" id="1.50.10.10">
    <property type="match status" value="1"/>
</dbReference>
<dbReference type="PANTHER" id="PTHR31084">
    <property type="entry name" value="ALPHA-L-FUCOSIDASE 2"/>
    <property type="match status" value="1"/>
</dbReference>
<organism evidence="5 6">
    <name type="scientific">Undibacterium hunanense</name>
    <dbReference type="NCBI Taxonomy" id="2762292"/>
    <lineage>
        <taxon>Bacteria</taxon>
        <taxon>Pseudomonadati</taxon>
        <taxon>Pseudomonadota</taxon>
        <taxon>Betaproteobacteria</taxon>
        <taxon>Burkholderiales</taxon>
        <taxon>Oxalobacteraceae</taxon>
        <taxon>Undibacterium</taxon>
    </lineage>
</organism>
<proteinExistence type="predicted"/>
<feature type="signal peptide" evidence="1">
    <location>
        <begin position="1"/>
        <end position="30"/>
    </location>
</feature>
<feature type="domain" description="Alpha fucosidase A-like C-terminal" evidence="3">
    <location>
        <begin position="739"/>
        <end position="804"/>
    </location>
</feature>
<keyword evidence="1" id="KW-0732">Signal</keyword>
<evidence type="ECO:0000313" key="5">
    <source>
        <dbReference type="EMBL" id="MBC3918275.1"/>
    </source>
</evidence>
<dbReference type="Pfam" id="PF21307">
    <property type="entry name" value="Glyco_hydro_95_C"/>
    <property type="match status" value="1"/>
</dbReference>
<dbReference type="InterPro" id="IPR049053">
    <property type="entry name" value="AFCA-like_C"/>
</dbReference>
<evidence type="ECO:0000259" key="3">
    <source>
        <dbReference type="Pfam" id="PF21307"/>
    </source>
</evidence>
<dbReference type="Pfam" id="PF14498">
    <property type="entry name" value="Glyco_hyd_65N_2"/>
    <property type="match status" value="1"/>
</dbReference>
<dbReference type="InterPro" id="IPR008928">
    <property type="entry name" value="6-hairpin_glycosidase_sf"/>
</dbReference>
<evidence type="ECO:0000259" key="2">
    <source>
        <dbReference type="Pfam" id="PF14498"/>
    </source>
</evidence>